<reference evidence="2" key="1">
    <citation type="submission" date="2021-07" db="EMBL/GenBank/DDBJ databases">
        <authorList>
            <person name="Durling M."/>
        </authorList>
    </citation>
    <scope>NUCLEOTIDE SEQUENCE</scope>
</reference>
<comment type="caution">
    <text evidence="2">The sequence shown here is derived from an EMBL/GenBank/DDBJ whole genome shotgun (WGS) entry which is preliminary data.</text>
</comment>
<keyword evidence="3" id="KW-1185">Reference proteome</keyword>
<name>A0A9N9LHQ4_9HELO</name>
<gene>
    <name evidence="2" type="ORF">HYALB_00010088</name>
</gene>
<proteinExistence type="predicted"/>
<protein>
    <submittedName>
        <fullName evidence="2">Uncharacterized protein</fullName>
    </submittedName>
</protein>
<feature type="compositionally biased region" description="Polar residues" evidence="1">
    <location>
        <begin position="47"/>
        <end position="56"/>
    </location>
</feature>
<feature type="region of interest" description="Disordered" evidence="1">
    <location>
        <begin position="1"/>
        <end position="116"/>
    </location>
</feature>
<dbReference type="AlphaFoldDB" id="A0A9N9LHQ4"/>
<feature type="compositionally biased region" description="Polar residues" evidence="1">
    <location>
        <begin position="12"/>
        <end position="23"/>
    </location>
</feature>
<dbReference type="EMBL" id="CAJVRM010000085">
    <property type="protein sequence ID" value="CAG8973968.1"/>
    <property type="molecule type" value="Genomic_DNA"/>
</dbReference>
<sequence>MTSPSPPASPSTQVVEYTDSETASPGEEAGDSDTPRQQPTKREWATVATNRSQSPTADMVRTRRTAQQEEIDERTGFMEGAVVSGGVEGQPARQGAFSSADDLSAPNVRTSGERGNEDARVNHQEFLMILEAEYNQIMAAYQTYRESPLHQETLQGTRPADDPEVRLFKAQLLERIAAIPHLQVRARVQYILFDHCHPQLAHLSVVDEYGQPPKLQARPWHPYPYNASPRAQETQDMENAAQLSVEDAADGFAPVADEETRYTHPSQDIDSIAAEYGFGDHSVEGLLRGKLELAGNDDDYPNDELEDTVRSTNTAINILESLRTNLSTAAQPSEAAPPVNNSKVMPTYPELAIGHIKAANPSSDDAEEHCTFCTYDSDFGVWNECVLLPEEASKGYCAECKHKTMGFMTEYTDLYDMGGDYYDTIREFEQEHQIEKSNDLQDLADDPALVETAAKYQICQPTTHNTTSNLDGKNISRFRGIMFCRGNSMRQVDITKARICKECKVEKMAIMNHRHREFSPAIRDEHATDKDKRCMLCTGMAEEACDGCPLNLCFMCVIKVKKDGKGWTNNAIYSFGREHIRNDAFLLRSDGGGF</sequence>
<dbReference type="OrthoDB" id="3565013at2759"/>
<dbReference type="Proteomes" id="UP000701801">
    <property type="component" value="Unassembled WGS sequence"/>
</dbReference>
<evidence type="ECO:0000313" key="3">
    <source>
        <dbReference type="Proteomes" id="UP000701801"/>
    </source>
</evidence>
<organism evidence="2 3">
    <name type="scientific">Hymenoscyphus albidus</name>
    <dbReference type="NCBI Taxonomy" id="595503"/>
    <lineage>
        <taxon>Eukaryota</taxon>
        <taxon>Fungi</taxon>
        <taxon>Dikarya</taxon>
        <taxon>Ascomycota</taxon>
        <taxon>Pezizomycotina</taxon>
        <taxon>Leotiomycetes</taxon>
        <taxon>Helotiales</taxon>
        <taxon>Helotiaceae</taxon>
        <taxon>Hymenoscyphus</taxon>
    </lineage>
</organism>
<accession>A0A9N9LHQ4</accession>
<evidence type="ECO:0000313" key="2">
    <source>
        <dbReference type="EMBL" id="CAG8973968.1"/>
    </source>
</evidence>
<evidence type="ECO:0000256" key="1">
    <source>
        <dbReference type="SAM" id="MobiDB-lite"/>
    </source>
</evidence>